<dbReference type="Proteomes" id="UP001153555">
    <property type="component" value="Unassembled WGS sequence"/>
</dbReference>
<evidence type="ECO:0000256" key="2">
    <source>
        <dbReference type="ARBA" id="ARBA00038006"/>
    </source>
</evidence>
<dbReference type="EMBL" id="CACSLK010034598">
    <property type="protein sequence ID" value="CAA0842395.1"/>
    <property type="molecule type" value="Genomic_DNA"/>
</dbReference>
<dbReference type="InterPro" id="IPR051861">
    <property type="entry name" value="NET_actin-binding_domain"/>
</dbReference>
<evidence type="ECO:0000256" key="1">
    <source>
        <dbReference type="ARBA" id="ARBA00023054"/>
    </source>
</evidence>
<dbReference type="Gene3D" id="1.10.287.1490">
    <property type="match status" value="1"/>
</dbReference>
<dbReference type="Pfam" id="PF07765">
    <property type="entry name" value="KIP1"/>
    <property type="match status" value="1"/>
</dbReference>
<proteinExistence type="inferred from homology"/>
<evidence type="ECO:0000313" key="6">
    <source>
        <dbReference type="EMBL" id="CAA0842395.1"/>
    </source>
</evidence>
<dbReference type="AlphaFoldDB" id="A0A9N7NT64"/>
<feature type="domain" description="NAB" evidence="5">
    <location>
        <begin position="20"/>
        <end position="100"/>
    </location>
</feature>
<reference evidence="6" key="1">
    <citation type="submission" date="2019-12" db="EMBL/GenBank/DDBJ databases">
        <authorList>
            <person name="Scholes J."/>
        </authorList>
    </citation>
    <scope>NUCLEOTIDE SEQUENCE</scope>
</reference>
<feature type="coiled-coil region" evidence="3">
    <location>
        <begin position="276"/>
        <end position="500"/>
    </location>
</feature>
<accession>A0A9N7NT64</accession>
<dbReference type="PANTHER" id="PTHR32258">
    <property type="entry name" value="PROTEIN NETWORKED 4A"/>
    <property type="match status" value="1"/>
</dbReference>
<feature type="region of interest" description="Disordered" evidence="4">
    <location>
        <begin position="102"/>
        <end position="209"/>
    </location>
</feature>
<dbReference type="InterPro" id="IPR011684">
    <property type="entry name" value="NAB"/>
</dbReference>
<keyword evidence="1 3" id="KW-0175">Coiled coil</keyword>
<dbReference type="PROSITE" id="PS51774">
    <property type="entry name" value="NAB"/>
    <property type="match status" value="1"/>
</dbReference>
<feature type="compositionally biased region" description="Acidic residues" evidence="4">
    <location>
        <begin position="153"/>
        <end position="170"/>
    </location>
</feature>
<name>A0A9N7NT64_STRHE</name>
<evidence type="ECO:0000259" key="5">
    <source>
        <dbReference type="PROSITE" id="PS51774"/>
    </source>
</evidence>
<dbReference type="PANTHER" id="PTHR32258:SF3">
    <property type="entry name" value="PROTEIN NETWORKED 4A"/>
    <property type="match status" value="1"/>
</dbReference>
<comment type="similarity">
    <text evidence="2">Belongs to the NET family.</text>
</comment>
<feature type="coiled-coil region" evidence="3">
    <location>
        <begin position="210"/>
        <end position="244"/>
    </location>
</feature>
<evidence type="ECO:0000256" key="3">
    <source>
        <dbReference type="SAM" id="Coils"/>
    </source>
</evidence>
<dbReference type="GO" id="GO:0003779">
    <property type="term" value="F:actin binding"/>
    <property type="evidence" value="ECO:0007669"/>
    <property type="project" value="InterPro"/>
</dbReference>
<sequence length="543" mass="62947">MASPLMKSNRMKRTESKKSHSWWWDSHISPKNSKWLQENLEEMDQLVKRMLKLIEEDADSFAKKAELYFKKRPELITLVEDFYRMYRSLAERYDNVTGELRRNVPSDLRSQGSTASDVTAEPSPDRRPARTKSGPRAAGFDVFLGSDRSSKEGDEESSTLDSESESDDDSSSTNNYAGPQEEQPEGELQGKLPRLQKEDSYGSSDFSSKLQAYEDELRLSRENIRKSEEEVARLTAELQKYKSLEKNSEFVQESMQNAVFEVREGSNVPESGEGKFRELEEEVSNLRKELTSKSLAMQGLQEQLKSVQKEIPVWKNKLEREKREVTKLQDRMTRYKNNLSERDQEIRGLQEAISNANKTLSEENERLKSEITKITKERAYLEDNLKEFDLRCQLLEEDVRRAKAAKAETEAVLGIQIERLKAEIAERDELREELESKYEKLMAVKNELDARVGEMREHLDHLHSQHAELIGDADVARRSAEELRSRVEELEREVGRKEEALLEGAEGKREAIRQLCFSLEHYRMEYCELREAVMAHKRSVMAA</sequence>
<feature type="compositionally biased region" description="Polar residues" evidence="4">
    <location>
        <begin position="108"/>
        <end position="117"/>
    </location>
</feature>
<dbReference type="SUPFAM" id="SSF57997">
    <property type="entry name" value="Tropomyosin"/>
    <property type="match status" value="1"/>
</dbReference>
<dbReference type="GO" id="GO:0005774">
    <property type="term" value="C:vacuolar membrane"/>
    <property type="evidence" value="ECO:0007669"/>
    <property type="project" value="TreeGrafter"/>
</dbReference>
<gene>
    <name evidence="6" type="ORF">SHERM_08257</name>
</gene>
<keyword evidence="7" id="KW-1185">Reference proteome</keyword>
<comment type="caution">
    <text evidence="6">The sequence shown here is derived from an EMBL/GenBank/DDBJ whole genome shotgun (WGS) entry which is preliminary data.</text>
</comment>
<evidence type="ECO:0000313" key="7">
    <source>
        <dbReference type="Proteomes" id="UP001153555"/>
    </source>
</evidence>
<protein>
    <submittedName>
        <fullName evidence="6">Protein NETWORKED 4A</fullName>
    </submittedName>
</protein>
<feature type="region of interest" description="Disordered" evidence="4">
    <location>
        <begin position="1"/>
        <end position="21"/>
    </location>
</feature>
<evidence type="ECO:0000256" key="4">
    <source>
        <dbReference type="SAM" id="MobiDB-lite"/>
    </source>
</evidence>
<dbReference type="OrthoDB" id="1877257at2759"/>
<organism evidence="6 7">
    <name type="scientific">Striga hermonthica</name>
    <name type="common">Purple witchweed</name>
    <name type="synonym">Buchnera hermonthica</name>
    <dbReference type="NCBI Taxonomy" id="68872"/>
    <lineage>
        <taxon>Eukaryota</taxon>
        <taxon>Viridiplantae</taxon>
        <taxon>Streptophyta</taxon>
        <taxon>Embryophyta</taxon>
        <taxon>Tracheophyta</taxon>
        <taxon>Spermatophyta</taxon>
        <taxon>Magnoliopsida</taxon>
        <taxon>eudicotyledons</taxon>
        <taxon>Gunneridae</taxon>
        <taxon>Pentapetalae</taxon>
        <taxon>asterids</taxon>
        <taxon>lamiids</taxon>
        <taxon>Lamiales</taxon>
        <taxon>Orobanchaceae</taxon>
        <taxon>Buchnereae</taxon>
        <taxon>Striga</taxon>
    </lineage>
</organism>